<keyword evidence="3" id="KW-1185">Reference proteome</keyword>
<feature type="transmembrane region" description="Helical" evidence="1">
    <location>
        <begin position="64"/>
        <end position="84"/>
    </location>
</feature>
<dbReference type="Gene3D" id="1.20.1530.20">
    <property type="match status" value="1"/>
</dbReference>
<evidence type="ECO:0000256" key="1">
    <source>
        <dbReference type="SAM" id="Phobius"/>
    </source>
</evidence>
<dbReference type="EMBL" id="JBHUEO010000017">
    <property type="protein sequence ID" value="MFD1706654.1"/>
    <property type="molecule type" value="Genomic_DNA"/>
</dbReference>
<proteinExistence type="predicted"/>
<feature type="transmembrane region" description="Helical" evidence="1">
    <location>
        <begin position="96"/>
        <end position="120"/>
    </location>
</feature>
<gene>
    <name evidence="2" type="ORF">ACFSCZ_07780</name>
</gene>
<keyword evidence="1" id="KW-0812">Transmembrane</keyword>
<accession>A0ABW4KG44</accession>
<keyword evidence="1" id="KW-0472">Membrane</keyword>
<name>A0ABW4KG44_9BACI</name>
<feature type="transmembrane region" description="Helical" evidence="1">
    <location>
        <begin position="36"/>
        <end position="58"/>
    </location>
</feature>
<feature type="transmembrane region" description="Helical" evidence="1">
    <location>
        <begin position="6"/>
        <end position="24"/>
    </location>
</feature>
<evidence type="ECO:0008006" key="4">
    <source>
        <dbReference type="Google" id="ProtNLM"/>
    </source>
</evidence>
<evidence type="ECO:0000313" key="2">
    <source>
        <dbReference type="EMBL" id="MFD1706654.1"/>
    </source>
</evidence>
<dbReference type="Proteomes" id="UP001597301">
    <property type="component" value="Unassembled WGS sequence"/>
</dbReference>
<dbReference type="InterPro" id="IPR038770">
    <property type="entry name" value="Na+/solute_symporter_sf"/>
</dbReference>
<sequence length="121" mass="13468">MADRLAALAAPLAMFYIGMMIMGLQRGHIRQTVPHMWVPIGVKLILLPMATIFMIHFFTIDTVLIQAVLIQSMMPTITLASILFAKYSADEQMGALTTVFSTILGLITIPFMVYVMSLFIN</sequence>
<evidence type="ECO:0000313" key="3">
    <source>
        <dbReference type="Proteomes" id="UP001597301"/>
    </source>
</evidence>
<comment type="caution">
    <text evidence="2">The sequence shown here is derived from an EMBL/GenBank/DDBJ whole genome shotgun (WGS) entry which is preliminary data.</text>
</comment>
<keyword evidence="1" id="KW-1133">Transmembrane helix</keyword>
<reference evidence="3" key="1">
    <citation type="journal article" date="2019" name="Int. J. Syst. Evol. Microbiol.">
        <title>The Global Catalogue of Microorganisms (GCM) 10K type strain sequencing project: providing services to taxonomists for standard genome sequencing and annotation.</title>
        <authorList>
            <consortium name="The Broad Institute Genomics Platform"/>
            <consortium name="The Broad Institute Genome Sequencing Center for Infectious Disease"/>
            <person name="Wu L."/>
            <person name="Ma J."/>
        </authorList>
    </citation>
    <scope>NUCLEOTIDE SEQUENCE [LARGE SCALE GENOMIC DNA]</scope>
    <source>
        <strain evidence="3">CGMCC 1.12295</strain>
    </source>
</reference>
<protein>
    <recommendedName>
        <fullName evidence="4">PIN-like protein</fullName>
    </recommendedName>
</protein>
<organism evidence="2 3">
    <name type="scientific">Siminovitchia sediminis</name>
    <dbReference type="NCBI Taxonomy" id="1274353"/>
    <lineage>
        <taxon>Bacteria</taxon>
        <taxon>Bacillati</taxon>
        <taxon>Bacillota</taxon>
        <taxon>Bacilli</taxon>
        <taxon>Bacillales</taxon>
        <taxon>Bacillaceae</taxon>
        <taxon>Siminovitchia</taxon>
    </lineage>
</organism>
<dbReference type="RefSeq" id="WP_380773287.1">
    <property type="nucleotide sequence ID" value="NZ_JBHUEO010000017.1"/>
</dbReference>